<feature type="coiled-coil region" evidence="1">
    <location>
        <begin position="2622"/>
        <end position="2649"/>
    </location>
</feature>
<name>A0A8S5V6W5_9CAUD</name>
<feature type="coiled-coil region" evidence="1">
    <location>
        <begin position="3183"/>
        <end position="3223"/>
    </location>
</feature>
<reference evidence="3" key="1">
    <citation type="journal article" date="2021" name="Proc. Natl. Acad. Sci. U.S.A.">
        <title>A Catalog of Tens of Thousands of Viruses from Human Metagenomes Reveals Hidden Associations with Chronic Diseases.</title>
        <authorList>
            <person name="Tisza M.J."/>
            <person name="Buck C.B."/>
        </authorList>
    </citation>
    <scope>NUCLEOTIDE SEQUENCE</scope>
    <source>
        <strain evidence="3">CtXt06</strain>
    </source>
</reference>
<evidence type="ECO:0000256" key="1">
    <source>
        <dbReference type="SAM" id="Coils"/>
    </source>
</evidence>
<accession>A0A8S5V6W5</accession>
<sequence length="4457" mass="507186">MSCNFKTTSAGTSIKRKVGANNARFVALISLISNPETGGFTDEFVKYYQKVNHTDNIPSVDNSERGVIAKTAIRYYNSIHFDVNAQSTGTYYAKDVDAFGYSDSHAKVYAITRAIPNIMRSMYVSDIRSGEIVDKDKILGDLIKRTKVRITKDVAANYLKAIGKPATNAEVNKIADALLNNNETYYKKDELILAITKAFDKNGDVQVQNTFAIYKDIFKDTTGKDFFNRVIIADPIIGNLKYSDETESSLAEAYAEDFDSVDDSSYNNNEDEDVLTVGDRQDNTWNDHSGLGSSYMKGFDLDIRLNLSMIPKLTSNTVGTKTLKSGKVKDVYDYDKNNPTGNVDYIDVKDIISTLSAKKDVSNLNTFIDSVKEASNIPGMEGLIKLYKDLTSDLDYAARLYTQFKTVINKYETRIADENTAMNKSNKNSNAQQVHALSFLNDAKFTHINTDSDVTNKLANEVDETIVEYTQALAAGDEFALDQAKLYNTIVDKIASRIKDYYPSADKASIDNYVRLANNGEVATNMRYLTDSLRKIAKASDATASQYTENRDAISGINKEIRKLQTKIDALNEAGEHKGIDKINEEIDKLVSQRDNIRFSDYRSQDSITQSIALADKLYPYSSVKVELNSRNGLGNLQSDIINSSMITYLLKVLNSPKTTTDELGNTAPESLVNFAKFKFKNNQYNLSNILIETRENGKIVNYGLFYYDADKQKYGVTNYASGLLNVALFNGAVKTDEGTGITYAQMSKGDYVYTAFANYFNSDRNIDADRVTNSIPLANYFMRTPSDAPKTFIVRAPRYHITKSNPIRTVTNAADVDNYIKNYVAEHIASMSESAFNQANPRAKFIQLEDNRSDRAQITRDLTDNNITRSVYENEIIRNDGKTATIGYQFADEEGNVNKYIITGSIRPVKGMNKFVIENGKATILDNNEMRDNLRPMIYDKYRKQAYRNGRIGDVQVNYQVNREHPIYKQFRKIFNQELTNMAEAINMIFLTGDDGIIQREADGKPKFNPNNAFGLDKESARRLYANYQTKKDKYLDSNYGLVGNMFHSDKFTITDYKTGKVRNYGQELLDDYFDSLYNGSKGGFIHFGYENGKIKLNHTKDQAKAIDNKIAEFISDYIDSSAIRMDEFKNLDVAGLINDDNVADFALNYRLAYNYFDDLFEGDDKFYKSSQDFLKRAKEGQASGTPYSTFNIYQDENMMLTDLKKMSYLNSQAIQDKLNSLGLHVTQRPGFVGITIKNTVRTSHEASQNGPVVYELARVYMKHDPELTEAEAIAKANKHMEGYQNTTVNDAQSYITFEEWIRRVAGRGQLNKYMPLIERIMDRSKPLRVDDIKTFVQVQKNFYYDMTYNDKINTYAPRQIKNAELVLVPRFIEGTDLEKVYKLMKDNGIDQLNTEETSKAGKAGVLTLFDEETGEVTDAHIQDFNNHVEDYKETYSYNFLYTQQETPQHMNAENKAAIQIMKKIVDNIPDTGTIGDVKKEFFKLYVANIKDSFNSLVKELNIPTNEDGSIKLDVNGNIEGLDMKLFFNKLRKECLRQGLDSNILEFFTLNEDSPYTELGRANTVMPTYMTNMMSKAQNVCQSMFNNAITRQKLPGFHAAQVTNVGYSKHLRYHPDGGRYIEVLLPKSNFGFAKNEDGTYTEPDEIRDEDGNLVGGLLYQLQRAKLDTIIGYRIPTEGKQSICAMKIVGFTDDAQGSTIVVPDDWVAQTGSDFDIDSVYGIQHNTYIDKDGDIQKVAYKESFGKLYDDYVKEQLNDEAKAKLEEAVKNGVNESTALANAAQEGGLLSREEFSKANSIEEKNSRQARNNRILDDMLRILQSDEAFEENTGQSQFEDIINARDNIMNDVVKSVRNGRSCYDFIDQAEYQEDVMSGAKLKAFSVTRDTFVSICNKVQPTIDKNYAISARYKATPKQAEVLAKRFGEDNVIYKDGYITINHTMIGWSHDNHNVDDAILTAYSSETTAHILDAVKKGAVPNVNEFTFAVYKTFPDVGSNYKTGVAFMMHPAVTRIVNAYNKGKSVYSEDSAQPIVDALKEVAEELGIDTSSLYSGKMVVEAINDKLGTDYSFIKNNNIVLDEEQLANDVKNANNVSLDREVEILMAYNDINRLADVIQKIVRVCNPDKFGAKQTIFATNEVFETIKDINNSKQAKVLSKNDIPFLESIYPGLIKDGDVDKDNYVKDTHESAYPSLNAFLKYASVTSTVVNSMLFETQNRAFVTTIKALSKMLPTPRRLTEKEYNDYEKYVIGAAYNNADGIRLGYTINSSTGRLEATQTSDLQERLRIYGFSGSPVFNFDVEDITEPTQDEIDAWSKLTPAQKVAWLQSKAEDAGIFSKLKVDLQDNYRVGNKECAAQSIRFNDDNVDTETAYNLFETATKSQNPLVKLAAIDLIKYAFVVEGFKMRRNGVNKIIKNSTLRDDTLFANQDGEPTSLLSQIDANFKHITYDDYRDNYLRSHSDNGMVPKRTVKKKRVGKLWVNELSAPDGVITFNVPSRRNDITEADINDEFAATRTVAEETEIRPVEDVVDNKPQVVQDKTVAPDDTKLAVKYGIYNAWTDRVNPYVKLTFKNRGVNTTNLYKTVRHGDIIFAYPVSMLEENEHGIVSVNQANNTLYSEMYYRTIIDNKLQGNQLTKEEADKLRKEYANERAISSKGRVNTGFDIDKDRTTGDIGGARDAYSKIINLIKNDAKGVQIINNRYLYNRVSEGFGNFQTIHDIIDGNEVTKKIAFAKETKVIFDSEGKVIPYPVKVIQIIPSTNDKESTSVEYNFDMFTDINRRAHEGDVNAYREVQFMNNNGFENVSTDYTNMSPKLYEAIDRFTSATAKKLIGDADQFYKKEDGTYASIFAPETIEMIRNNPSEQRRFQKLLLDTDSLINKYGTIFDVVVDEDENPEVIDFINHIKKTIGDLRNKLNLSTLNERFAREVVAKWSNDPNIQNGLIDICNGYHAVTWCDAWIGDLQDTGNSLIQNISKHIVDDISAKDMQAAKDAREFEKAIKALGHIDWDKLIDKNGKLIRDYTDKFVEDLDALNNKVNEARKDVINNPMAYLKAKHEYDAFKLAHLNQSFKDEYYKAMYDNDDYMLNTAPTIFAEYTKLREQIRNINRLRISGVLSPENEEEYRKLRRSINQLESTINFDDGTEKPIYDETNPIPGTKGFDEEGKPIIVDKAKYDEAVLNSQGAAMKLNQYLKRKRDINEEYNDTQVKDSFEEELDKRLDIIKRAEKRDAFGNKQVSDEVLANDEKYQRAKEWLEQNATWHVDPKISDEIAVAYGILSKGRAQKNNQITYKAKLIKIKLANGEKVYDSKGRIRGDIFSEEEQEAIRKDEAGRYNNTVYSAGNEQILINNAPEQKQALPAVVQRMLTSNSKEGKANVEYFKLVNEVNEILRPYYDTTKKEVNTITDRHQISIEELHKLADLYEKLRNTKKTIVNEDIPGNGSAVGSFIRKFMHTEYSPKFDIEYSKAKTIGGEYLKAWEDANMEYDFEYDEKGHIVKDSDGNYVYDKSVRLPNRFLYGTLTLKDEFYTGMKNQKVAKDLSKEAEIKTKALATINEYLETTTTPYYSDAMAEARAKGKEEFDKWFTRNHVWNVYTHKFDPIGIWQKTSIKPNYANGTWAANYNQLDIVPKEEYRNPDYKENTTQAENFKRGIDDEKYVNNVTLSDNEKQAKKLIETTLDKIVRDKASRRIISQGFIPITAKEADHDFKWFGKQIAEFAGWNANISSVGKNSLHADMSYSTDKTPVLPMIGREFTNKNSEDIDKIKAAEPKRDQYTTDEEYNKAMTEHKARLDAAEKNNKAIHQSLVNRDFVSSISQFIRLAGHQNAVQDNKYLFYYGQNMIKATPVLDDNIGFSNLRKDINRSTTDVTRYAEKAYDERLYGQFTNWGNRLIYDRYKLPNNKLTKAANIAQSLTSAKFMMLNITGGIGNVTVGRSGIFAEHIAKAYFSTSAWNKAKTMWYGASLSFLRGMTREDSTSLADAIVKFMNVVDFDEVLGRPTGSFKASDAINRLRNLMYSPNAMGEHHMQNSAMFAMMFENRIVPVDDYRNKGRLPYQAMTWSQYKVASHEEAMRQLIAGTPLAAQFEKFVNDIKSDPNQLKEYARGRRDLANEFKNLFLNNKQNKEFVAKRKELEDKAKEQFEANPTLMEQLDLVDGKLGFKDGSLMEQLSKQSTNGEVNDAYALLGEFKGKVIAVNKEIHGVYDRLGAAQLEKYWWGSLVMQYHKHIYPGILKHWRRKGYFNEQTGDNRVGCGPALMDFLTMPIRQYNERHKLLDDKQLEALEGTQNLFAAYVNFAENIRVNWEALPEYQKAAIRRTAGDVFGALSSIMVAIATNIAWDDKDKDKMLLPNLMLYSADQLATESMMYNPIFLPNNAKQLWSSPIAMMNMPNDIINSLNLVANAMFDDEFDYNYTTGRYKGENKFKVKLMRQVPIYRAYNNLATLDKSNSYYHYGQNILGFVPTSFDE</sequence>
<proteinExistence type="predicted"/>
<evidence type="ECO:0000256" key="2">
    <source>
        <dbReference type="SAM" id="MobiDB-lite"/>
    </source>
</evidence>
<dbReference type="EMBL" id="BK016209">
    <property type="protein sequence ID" value="DAG02460.1"/>
    <property type="molecule type" value="Genomic_DNA"/>
</dbReference>
<evidence type="ECO:0000313" key="3">
    <source>
        <dbReference type="EMBL" id="DAG02460.1"/>
    </source>
</evidence>
<keyword evidence="1" id="KW-0175">Coiled coil</keyword>
<feature type="region of interest" description="Disordered" evidence="2">
    <location>
        <begin position="3136"/>
        <end position="3157"/>
    </location>
</feature>
<organism evidence="3">
    <name type="scientific">CrAss-like virus sp. ctXt06</name>
    <dbReference type="NCBI Taxonomy" id="2825837"/>
    <lineage>
        <taxon>Viruses</taxon>
        <taxon>Duplodnaviria</taxon>
        <taxon>Heunggongvirae</taxon>
        <taxon>Uroviricota</taxon>
        <taxon>Caudoviricetes</taxon>
        <taxon>Crassvirales</taxon>
    </lineage>
</organism>
<protein>
    <submittedName>
        <fullName evidence="3">Uncharacterized protein</fullName>
    </submittedName>
</protein>
<feature type="coiled-coil region" evidence="1">
    <location>
        <begin position="3770"/>
        <end position="3797"/>
    </location>
</feature>